<dbReference type="GO" id="GO:0016020">
    <property type="term" value="C:membrane"/>
    <property type="evidence" value="ECO:0007669"/>
    <property type="project" value="InterPro"/>
</dbReference>
<evidence type="ECO:0000256" key="1">
    <source>
        <dbReference type="ARBA" id="ARBA00011073"/>
    </source>
</evidence>
<reference evidence="5 6" key="1">
    <citation type="submission" date="2016-01" db="EMBL/GenBank/DDBJ databases">
        <title>Complete genome sequence of strain Lentibacillus amyloliquefaciens LAM0015T isolated from saline sediment.</title>
        <authorList>
            <person name="Wang J.-L."/>
            <person name="He M.-X."/>
        </authorList>
    </citation>
    <scope>NUCLEOTIDE SEQUENCE [LARGE SCALE GENOMIC DNA]</scope>
    <source>
        <strain evidence="5 6">LAM0015</strain>
    </source>
</reference>
<dbReference type="GO" id="GO:0004252">
    <property type="term" value="F:serine-type endopeptidase activity"/>
    <property type="evidence" value="ECO:0007669"/>
    <property type="project" value="InterPro"/>
</dbReference>
<dbReference type="Pfam" id="PF22888">
    <property type="entry name" value="FIMAH"/>
    <property type="match status" value="1"/>
</dbReference>
<sequence length="678" mass="74915">MQLHAAMSSPAVVTNAETNEASVALKEITDNNVTFELTARNLTDEAVTYDVKANAQTDQPVANGEDTLVVPNQFAAMELQGAATVNGEDVSQIEVPANGEATISVSLDVSDMDAQLMDKFTNGYWLEGFVTLTDPNDVNPEISIPYVGFKGEWDDAPVLDKPMWDEDSYYGMSGIATSSGEDEQGNEQFAFLGQDLETGETDPEKIAFSPNGDDNKDDALMVPSFLRNAKEVTFNVLNENKEKVRTIATESYIAKNYYGAGAGPMYYLDSSRTWDGKIDGEMASEGKYYLQVEAVIDHDQAEWQSLEIPIELDTTGPELDAEFNTDSQTVTVDAEDNPDGSGFAYWDVRVDGESILEDPYNGGETEHELTKKLKPEQTLSVTAVDYAGNQVNEVVSEGNDETMPELHLQTPEFQGVETERDVEFSGYVTDQSGIEEVTVDGETAELVYNEEQDRYDFSVTVNHDSDGYFLKHIRAVDSAGNEAEIGRRYFVDTEKAELQVEAPEETDADSINVSAAITDNFDDIRLYVNGSEVYRHDQTEPYGMKGFEETVDDIELDLEDGSNAFEFKVVDLGGHVTKQTVEIEKGSGDSESSIDVMKSLIEEYEANGEITDSQAARIMNRQLTTVGHFHDSGATDKAVKHMNSFKQLLKHYEQNGQITEAAAAELRSHADNLLEKWQ</sequence>
<keyword evidence="6" id="KW-1185">Reference proteome</keyword>
<dbReference type="KEGG" id="lao:AOX59_17520"/>
<evidence type="ECO:0000313" key="5">
    <source>
        <dbReference type="EMBL" id="ALX50218.1"/>
    </source>
</evidence>
<organism evidence="5 6">
    <name type="scientific">Lentibacillus amyloliquefaciens</name>
    <dbReference type="NCBI Taxonomy" id="1472767"/>
    <lineage>
        <taxon>Bacteria</taxon>
        <taxon>Bacillati</taxon>
        <taxon>Bacillota</taxon>
        <taxon>Bacilli</taxon>
        <taxon>Bacillales</taxon>
        <taxon>Bacillaceae</taxon>
        <taxon>Lentibacillus</taxon>
    </lineage>
</organism>
<protein>
    <submittedName>
        <fullName evidence="5">Uncharacterized protein</fullName>
    </submittedName>
</protein>
<dbReference type="Proteomes" id="UP000050331">
    <property type="component" value="Chromosome"/>
</dbReference>
<dbReference type="AlphaFoldDB" id="A0A0U4GBZ2"/>
<dbReference type="Gene3D" id="2.60.40.4070">
    <property type="match status" value="1"/>
</dbReference>
<name>A0A0U4GBZ2_9BACI</name>
<dbReference type="InterPro" id="IPR010435">
    <property type="entry name" value="C5a/SBT2-like_Fn3"/>
</dbReference>
<gene>
    <name evidence="5" type="ORF">AOX59_17520</name>
</gene>
<dbReference type="Pfam" id="PF06280">
    <property type="entry name" value="fn3_5"/>
    <property type="match status" value="1"/>
</dbReference>
<feature type="domain" description="FIMAH" evidence="4">
    <location>
        <begin position="595"/>
        <end position="675"/>
    </location>
</feature>
<evidence type="ECO:0000259" key="3">
    <source>
        <dbReference type="Pfam" id="PF06280"/>
    </source>
</evidence>
<keyword evidence="2" id="KW-0732">Signal</keyword>
<evidence type="ECO:0000256" key="2">
    <source>
        <dbReference type="ARBA" id="ARBA00022729"/>
    </source>
</evidence>
<dbReference type="STRING" id="1472767.AOX59_17520"/>
<dbReference type="RefSeq" id="WP_068447494.1">
    <property type="nucleotide sequence ID" value="NZ_CP013862.1"/>
</dbReference>
<dbReference type="InterPro" id="IPR054470">
    <property type="entry name" value="FIMAH_dom"/>
</dbReference>
<comment type="similarity">
    <text evidence="1">Belongs to the peptidase S8 family.</text>
</comment>
<proteinExistence type="inferred from homology"/>
<accession>A0A0U4GBZ2</accession>
<dbReference type="Gene3D" id="2.60.40.1710">
    <property type="entry name" value="Subtilisin-like superfamily"/>
    <property type="match status" value="1"/>
</dbReference>
<evidence type="ECO:0000313" key="6">
    <source>
        <dbReference type="Proteomes" id="UP000050331"/>
    </source>
</evidence>
<dbReference type="EMBL" id="CP013862">
    <property type="protein sequence ID" value="ALX50218.1"/>
    <property type="molecule type" value="Genomic_DNA"/>
</dbReference>
<feature type="domain" description="C5a peptidase/Subtilisin-like protease SBT2-like Fn3-like" evidence="3">
    <location>
        <begin position="23"/>
        <end position="147"/>
    </location>
</feature>
<evidence type="ECO:0000259" key="4">
    <source>
        <dbReference type="Pfam" id="PF22888"/>
    </source>
</evidence>